<evidence type="ECO:0000313" key="1">
    <source>
        <dbReference type="EMBL" id="VEP14887.1"/>
    </source>
</evidence>
<evidence type="ECO:0000313" key="2">
    <source>
        <dbReference type="EMBL" id="VEP14898.1"/>
    </source>
</evidence>
<organism evidence="2 3">
    <name type="scientific">Hyella patelloides LEGE 07179</name>
    <dbReference type="NCBI Taxonomy" id="945734"/>
    <lineage>
        <taxon>Bacteria</taxon>
        <taxon>Bacillati</taxon>
        <taxon>Cyanobacteriota</taxon>
        <taxon>Cyanophyceae</taxon>
        <taxon>Pleurocapsales</taxon>
        <taxon>Hyellaceae</taxon>
        <taxon>Hyella</taxon>
    </lineage>
</organism>
<keyword evidence="3" id="KW-1185">Reference proteome</keyword>
<evidence type="ECO:0000313" key="3">
    <source>
        <dbReference type="Proteomes" id="UP000320055"/>
    </source>
</evidence>
<dbReference type="Proteomes" id="UP000320055">
    <property type="component" value="Unassembled WGS sequence"/>
</dbReference>
<dbReference type="AlphaFoldDB" id="A0A563VU12"/>
<dbReference type="EMBL" id="CAACVJ010000218">
    <property type="protein sequence ID" value="VEP14887.1"/>
    <property type="molecule type" value="Genomic_DNA"/>
</dbReference>
<protein>
    <submittedName>
        <fullName evidence="2">Uncharacterized protein</fullName>
    </submittedName>
</protein>
<name>A0A563VU12_9CYAN</name>
<dbReference type="EMBL" id="CAACVJ010000219">
    <property type="protein sequence ID" value="VEP14898.1"/>
    <property type="molecule type" value="Genomic_DNA"/>
</dbReference>
<accession>A0A563VU12</accession>
<proteinExistence type="predicted"/>
<sequence length="72" mass="8455">MLGFNSIFSNKNQKLSKKEDKYSWLGLGFNSIFSNKNQKLIRMKLLISIKISFNSIFSNKNQKTKHPNQPKY</sequence>
<gene>
    <name evidence="1" type="ORF">H1P_2950006</name>
    <name evidence="2" type="ORF">H1P_2960006</name>
</gene>
<reference evidence="2 3" key="1">
    <citation type="submission" date="2019-01" db="EMBL/GenBank/DDBJ databases">
        <authorList>
            <person name="Brito A."/>
        </authorList>
    </citation>
    <scope>NUCLEOTIDE SEQUENCE [LARGE SCALE GENOMIC DNA]</scope>
    <source>
        <strain evidence="2">1</strain>
    </source>
</reference>